<proteinExistence type="predicted"/>
<sequence length="576" mass="65896">MEKLKQALYLLDDLEVIKELMNHIPKADIELEDSDGLDILHHAILVNYGEVVQLLFMQGLFSLPSKTRHCPSYIHLSCLLGRSYIVNILLDFRPSDYYSKVQQDGWINWDNLELGIDKHFSEPKRALMKSTLVIARSKLQNGTHYEDYLPLDIAVVTGHTNVVKLLLSCAQSKLESKCFLESAVKMNSPRTLSMLLSSEKHDQEILDEAVRTALRRKEPECLRILLKHGANIVNVFHGLNPYHVMYMYSSAYMAPGAPSRNAGMDECTSVLLSFKHNINVKLPLGSYPLYSLIHSLVSEKDQDPSTVPVYHIKTFRLLLQAGADPNYNEVEHANSMLNDTRMMTVGRDLFTSGLNAFFVSLQASDTWRPLMKDHLNECCLLLLMYGAQPNYTDSYGETPLHDLMKLWAMQHALGHMHADLSSMMSMLLKYGADPNLQSTNGLYPVHYYFKILFNLMGGVIAYERWKTYNKLTKVLRLLKLMRTDDAVAAYQQILISCAEANEEGVPDGITELICEQMRDIVLEPRSLQCLCQLTIWDSTSRRMHHMDELPLPNRHITELKCLFDLVDLEEYCELIW</sequence>
<dbReference type="SUPFAM" id="SSF48403">
    <property type="entry name" value="Ankyrin repeat"/>
    <property type="match status" value="1"/>
</dbReference>
<dbReference type="Gene3D" id="1.25.40.20">
    <property type="entry name" value="Ankyrin repeat-containing domain"/>
    <property type="match status" value="3"/>
</dbReference>
<name>A0AAD9MP83_9ANNE</name>
<dbReference type="EMBL" id="JAODUP010001192">
    <property type="protein sequence ID" value="KAK2140977.1"/>
    <property type="molecule type" value="Genomic_DNA"/>
</dbReference>
<feature type="domain" description="SOCS box" evidence="3">
    <location>
        <begin position="523"/>
        <end position="560"/>
    </location>
</feature>
<dbReference type="AlphaFoldDB" id="A0AAD9MP83"/>
<accession>A0AAD9MP83</accession>
<dbReference type="InterPro" id="IPR001496">
    <property type="entry name" value="SOCS_box"/>
</dbReference>
<gene>
    <name evidence="4" type="ORF">LSH36_1193g00010</name>
</gene>
<dbReference type="SMART" id="SM00248">
    <property type="entry name" value="ANK"/>
    <property type="match status" value="7"/>
</dbReference>
<evidence type="ECO:0000259" key="3">
    <source>
        <dbReference type="PROSITE" id="PS50225"/>
    </source>
</evidence>
<dbReference type="PANTHER" id="PTHR24198">
    <property type="entry name" value="ANKYRIN REPEAT AND PROTEIN KINASE DOMAIN-CONTAINING PROTEIN"/>
    <property type="match status" value="1"/>
</dbReference>
<dbReference type="SMART" id="SM00969">
    <property type="entry name" value="SOCS_box"/>
    <property type="match status" value="1"/>
</dbReference>
<dbReference type="InterPro" id="IPR002110">
    <property type="entry name" value="Ankyrin_rpt"/>
</dbReference>
<dbReference type="PANTHER" id="PTHR24198:SF165">
    <property type="entry name" value="ANKYRIN REPEAT-CONTAINING PROTEIN-RELATED"/>
    <property type="match status" value="1"/>
</dbReference>
<dbReference type="PROSITE" id="PS50225">
    <property type="entry name" value="SOCS"/>
    <property type="match status" value="1"/>
</dbReference>
<protein>
    <recommendedName>
        <fullName evidence="3">SOCS box domain-containing protein</fullName>
    </recommendedName>
</protein>
<reference evidence="4" key="1">
    <citation type="journal article" date="2023" name="Mol. Biol. Evol.">
        <title>Third-Generation Sequencing Reveals the Adaptive Role of the Epigenome in Three Deep-Sea Polychaetes.</title>
        <authorList>
            <person name="Perez M."/>
            <person name="Aroh O."/>
            <person name="Sun Y."/>
            <person name="Lan Y."/>
            <person name="Juniper S.K."/>
            <person name="Young C.R."/>
            <person name="Angers B."/>
            <person name="Qian P.Y."/>
        </authorList>
    </citation>
    <scope>NUCLEOTIDE SEQUENCE</scope>
    <source>
        <strain evidence="4">P08H-3</strain>
    </source>
</reference>
<evidence type="ECO:0000313" key="5">
    <source>
        <dbReference type="Proteomes" id="UP001208570"/>
    </source>
</evidence>
<evidence type="ECO:0000313" key="4">
    <source>
        <dbReference type="EMBL" id="KAK2140977.1"/>
    </source>
</evidence>
<comment type="caution">
    <text evidence="4">The sequence shown here is derived from an EMBL/GenBank/DDBJ whole genome shotgun (WGS) entry which is preliminary data.</text>
</comment>
<dbReference type="InterPro" id="IPR036770">
    <property type="entry name" value="Ankyrin_rpt-contain_sf"/>
</dbReference>
<dbReference type="Pfam" id="PF07525">
    <property type="entry name" value="SOCS_box"/>
    <property type="match status" value="1"/>
</dbReference>
<organism evidence="4 5">
    <name type="scientific">Paralvinella palmiformis</name>
    <dbReference type="NCBI Taxonomy" id="53620"/>
    <lineage>
        <taxon>Eukaryota</taxon>
        <taxon>Metazoa</taxon>
        <taxon>Spiralia</taxon>
        <taxon>Lophotrochozoa</taxon>
        <taxon>Annelida</taxon>
        <taxon>Polychaeta</taxon>
        <taxon>Sedentaria</taxon>
        <taxon>Canalipalpata</taxon>
        <taxon>Terebellida</taxon>
        <taxon>Terebelliformia</taxon>
        <taxon>Alvinellidae</taxon>
        <taxon>Paralvinella</taxon>
    </lineage>
</organism>
<evidence type="ECO:0000256" key="2">
    <source>
        <dbReference type="ARBA" id="ARBA00023043"/>
    </source>
</evidence>
<keyword evidence="2" id="KW-0040">ANK repeat</keyword>
<keyword evidence="5" id="KW-1185">Reference proteome</keyword>
<evidence type="ECO:0000256" key="1">
    <source>
        <dbReference type="ARBA" id="ARBA00022737"/>
    </source>
</evidence>
<keyword evidence="1" id="KW-0677">Repeat</keyword>
<dbReference type="Proteomes" id="UP001208570">
    <property type="component" value="Unassembled WGS sequence"/>
</dbReference>